<protein>
    <submittedName>
        <fullName evidence="2">Uncharacterized protein</fullName>
    </submittedName>
</protein>
<dbReference type="VEuPathDB" id="ToxoDB:CSUI_010725"/>
<evidence type="ECO:0000256" key="1">
    <source>
        <dbReference type="SAM" id="MobiDB-lite"/>
    </source>
</evidence>
<comment type="caution">
    <text evidence="2">The sequence shown here is derived from an EMBL/GenBank/DDBJ whole genome shotgun (WGS) entry which is preliminary data.</text>
</comment>
<organism evidence="2 3">
    <name type="scientific">Cystoisospora suis</name>
    <dbReference type="NCBI Taxonomy" id="483139"/>
    <lineage>
        <taxon>Eukaryota</taxon>
        <taxon>Sar</taxon>
        <taxon>Alveolata</taxon>
        <taxon>Apicomplexa</taxon>
        <taxon>Conoidasida</taxon>
        <taxon>Coccidia</taxon>
        <taxon>Eucoccidiorida</taxon>
        <taxon>Eimeriorina</taxon>
        <taxon>Sarcocystidae</taxon>
        <taxon>Cystoisospora</taxon>
    </lineage>
</organism>
<gene>
    <name evidence="2" type="ORF">CSUI_010725</name>
</gene>
<feature type="region of interest" description="Disordered" evidence="1">
    <location>
        <begin position="1"/>
        <end position="105"/>
    </location>
</feature>
<evidence type="ECO:0000313" key="2">
    <source>
        <dbReference type="EMBL" id="PHJ15463.1"/>
    </source>
</evidence>
<feature type="compositionally biased region" description="Pro residues" evidence="1">
    <location>
        <begin position="9"/>
        <end position="19"/>
    </location>
</feature>
<dbReference type="EMBL" id="MIGC01008083">
    <property type="protein sequence ID" value="PHJ15463.1"/>
    <property type="molecule type" value="Genomic_DNA"/>
</dbReference>
<dbReference type="RefSeq" id="XP_067917196.1">
    <property type="nucleotide sequence ID" value="XM_068070827.1"/>
</dbReference>
<dbReference type="Proteomes" id="UP000221165">
    <property type="component" value="Unassembled WGS sequence"/>
</dbReference>
<dbReference type="GeneID" id="94434038"/>
<dbReference type="AlphaFoldDB" id="A0A2C6KGF6"/>
<proteinExistence type="predicted"/>
<keyword evidence="3" id="KW-1185">Reference proteome</keyword>
<name>A0A2C6KGF6_9APIC</name>
<sequence>MPQHAPEMPLAPQPAPPPKADSYGESTREGSRAGGKASGMQTMVEQRASAIHSEASGPAPASGHGEAQRKQGGTLSSRLSALPPDNEAPASQIVPESIRHRFPRVSTTRSTSAAVGMSDDSLGLLSVGMISLRTLGLSDISAGREALLRQAEVLSNLMKQAGVPPIDNSEIAQYAGLSPAPLAVVRGEIAQRLHDAFSRAAAATHQHGLSSREAQEYLRLFKAELRQLTAVTLLMTGHLQRT</sequence>
<reference evidence="2 3" key="1">
    <citation type="journal article" date="2017" name="Int. J. Parasitol.">
        <title>The genome of the protozoan parasite Cystoisospora suis and a reverse vaccinology approach to identify vaccine candidates.</title>
        <authorList>
            <person name="Palmieri N."/>
            <person name="Shrestha A."/>
            <person name="Ruttkowski B."/>
            <person name="Beck T."/>
            <person name="Vogl C."/>
            <person name="Tomley F."/>
            <person name="Blake D.P."/>
            <person name="Joachim A."/>
        </authorList>
    </citation>
    <scope>NUCLEOTIDE SEQUENCE [LARGE SCALE GENOMIC DNA]</scope>
    <source>
        <strain evidence="2 3">Wien I</strain>
    </source>
</reference>
<accession>A0A2C6KGF6</accession>
<evidence type="ECO:0000313" key="3">
    <source>
        <dbReference type="Proteomes" id="UP000221165"/>
    </source>
</evidence>